<dbReference type="Proteomes" id="UP001157502">
    <property type="component" value="Chromosome 37"/>
</dbReference>
<comment type="caution">
    <text evidence="1">The sequence shown here is derived from an EMBL/GenBank/DDBJ whole genome shotgun (WGS) entry which is preliminary data.</text>
</comment>
<name>A0ACC2EZK1_DALPE</name>
<dbReference type="EMBL" id="CM055764">
    <property type="protein sequence ID" value="KAJ7984531.1"/>
    <property type="molecule type" value="Genomic_DNA"/>
</dbReference>
<evidence type="ECO:0000313" key="2">
    <source>
        <dbReference type="Proteomes" id="UP001157502"/>
    </source>
</evidence>
<accession>A0ACC2EZK1</accession>
<evidence type="ECO:0000313" key="1">
    <source>
        <dbReference type="EMBL" id="KAJ7984531.1"/>
    </source>
</evidence>
<protein>
    <submittedName>
        <fullName evidence="1">Uncharacterized protein</fullName>
    </submittedName>
</protein>
<sequence length="110" mass="12638">MLNQQWDGNQVDFTFDAQAVWHDQMSVLCQSLCTTWHLPVSRGRGELGHSPLFLSWHLWYASHSATSSLCQRNNVRECVFLPEPGPRHTQPLTEMSTGRRGDDDAFRRPV</sequence>
<keyword evidence="2" id="KW-1185">Reference proteome</keyword>
<reference evidence="1" key="1">
    <citation type="submission" date="2021-05" db="EMBL/GenBank/DDBJ databases">
        <authorList>
            <person name="Pan Q."/>
            <person name="Jouanno E."/>
            <person name="Zahm M."/>
            <person name="Klopp C."/>
            <person name="Cabau C."/>
            <person name="Louis A."/>
            <person name="Berthelot C."/>
            <person name="Parey E."/>
            <person name="Roest Crollius H."/>
            <person name="Montfort J."/>
            <person name="Robinson-Rechavi M."/>
            <person name="Bouchez O."/>
            <person name="Lampietro C."/>
            <person name="Lopez Roques C."/>
            <person name="Donnadieu C."/>
            <person name="Postlethwait J."/>
            <person name="Bobe J."/>
            <person name="Dillon D."/>
            <person name="Chandos A."/>
            <person name="von Hippel F."/>
            <person name="Guiguen Y."/>
        </authorList>
    </citation>
    <scope>NUCLEOTIDE SEQUENCE</scope>
    <source>
        <strain evidence="1">YG-Jan2019</strain>
    </source>
</reference>
<organism evidence="1 2">
    <name type="scientific">Dallia pectoralis</name>
    <name type="common">Alaska blackfish</name>
    <dbReference type="NCBI Taxonomy" id="75939"/>
    <lineage>
        <taxon>Eukaryota</taxon>
        <taxon>Metazoa</taxon>
        <taxon>Chordata</taxon>
        <taxon>Craniata</taxon>
        <taxon>Vertebrata</taxon>
        <taxon>Euteleostomi</taxon>
        <taxon>Actinopterygii</taxon>
        <taxon>Neopterygii</taxon>
        <taxon>Teleostei</taxon>
        <taxon>Protacanthopterygii</taxon>
        <taxon>Esociformes</taxon>
        <taxon>Umbridae</taxon>
        <taxon>Dallia</taxon>
    </lineage>
</organism>
<gene>
    <name evidence="1" type="ORF">DPEC_G00355770</name>
</gene>
<proteinExistence type="predicted"/>